<evidence type="ECO:0000256" key="3">
    <source>
        <dbReference type="ARBA" id="ARBA00022729"/>
    </source>
</evidence>
<evidence type="ECO:0000256" key="2">
    <source>
        <dbReference type="ARBA" id="ARBA00022670"/>
    </source>
</evidence>
<evidence type="ECO:0000256" key="6">
    <source>
        <dbReference type="PIRSR" id="PIRSR615500-1"/>
    </source>
</evidence>
<accession>A0A2I0HLZ3</accession>
<evidence type="ECO:0000313" key="12">
    <source>
        <dbReference type="Proteomes" id="UP000233551"/>
    </source>
</evidence>
<comment type="similarity">
    <text evidence="1 7">Belongs to the peptidase S8 family.</text>
</comment>
<keyword evidence="5 7" id="KW-0720">Serine protease</keyword>
<dbReference type="InterPro" id="IPR000209">
    <property type="entry name" value="Peptidase_S8/S53_dom"/>
</dbReference>
<keyword evidence="4 7" id="KW-0378">Hydrolase</keyword>
<proteinExistence type="inferred from homology"/>
<dbReference type="Pfam" id="PF05922">
    <property type="entry name" value="Inhibitor_I9"/>
    <property type="match status" value="1"/>
</dbReference>
<dbReference type="PANTHER" id="PTHR10795">
    <property type="entry name" value="PROPROTEIN CONVERTASE SUBTILISIN/KEXIN"/>
    <property type="match status" value="1"/>
</dbReference>
<dbReference type="Pfam" id="PF00082">
    <property type="entry name" value="Peptidase_S8"/>
    <property type="match status" value="1"/>
</dbReference>
<evidence type="ECO:0000256" key="7">
    <source>
        <dbReference type="PROSITE-ProRule" id="PRU01240"/>
    </source>
</evidence>
<dbReference type="Gene3D" id="3.30.70.80">
    <property type="entry name" value="Peptidase S8 propeptide/proteinase inhibitor I9"/>
    <property type="match status" value="1"/>
</dbReference>
<feature type="active site" description="Charge relay system" evidence="6 7">
    <location>
        <position position="131"/>
    </location>
</feature>
<dbReference type="PRINTS" id="PR00723">
    <property type="entry name" value="SUBTILISIN"/>
</dbReference>
<sequence>MAKDRSFRVSCILAVVFLSINSRVYSSQDDDRKGHFFEGSSFHQLKKPLSLPHRSASTSIVRSYKRSFNGFAAKLTKQEAKKLAKKDGVISVFPSQTYHVQTTKSWDYIGFPNTVKLNPTVEGNTIIGVIDSGAYPNSESFNDKGFGPPPTKWKGSCNGGTNIACNNTVLCIYGGTAVDGLDHGTHNASTAAGNAVEGTSFFGLANGTARRSCPSSRIAIYRVCDSQGNCEGDGILAAFDDAIADGKSGPNPQTVFSVALGSSLWQLARLTGSSSSSFACLSLCLDMRKVYGKILVCEGGDSTMAAEAAVYNASGISLKPELPDAALVFPLPAVTQDDSAFEILVSYHNSTRRAATEGDDRSVKFNVISGTSMPCPHVASAAAYVKTFHPGWSPSAIKSALMTSASVSKPFKLVLNWTVTNVGFPNSTYKAEAVSSSNVNIIVVPEILSSKSVSD</sequence>
<evidence type="ECO:0000256" key="8">
    <source>
        <dbReference type="SAM" id="SignalP"/>
    </source>
</evidence>
<dbReference type="InterPro" id="IPR036852">
    <property type="entry name" value="Peptidase_S8/S53_dom_sf"/>
</dbReference>
<evidence type="ECO:0000256" key="5">
    <source>
        <dbReference type="ARBA" id="ARBA00022825"/>
    </source>
</evidence>
<feature type="active site" description="Charge relay system" evidence="6 7">
    <location>
        <position position="183"/>
    </location>
</feature>
<evidence type="ECO:0000259" key="9">
    <source>
        <dbReference type="Pfam" id="PF00082"/>
    </source>
</evidence>
<keyword evidence="12" id="KW-1185">Reference proteome</keyword>
<feature type="signal peptide" evidence="8">
    <location>
        <begin position="1"/>
        <end position="26"/>
    </location>
</feature>
<feature type="domain" description="Peptidase S8/S53" evidence="9">
    <location>
        <begin position="124"/>
        <end position="405"/>
    </location>
</feature>
<keyword evidence="2 7" id="KW-0645">Protease</keyword>
<dbReference type="STRING" id="22663.A0A2I0HLZ3"/>
<dbReference type="Proteomes" id="UP000233551">
    <property type="component" value="Unassembled WGS sequence"/>
</dbReference>
<dbReference type="InterPro" id="IPR037045">
    <property type="entry name" value="S8pro/Inhibitor_I9_sf"/>
</dbReference>
<dbReference type="GO" id="GO:0006508">
    <property type="term" value="P:proteolysis"/>
    <property type="evidence" value="ECO:0007669"/>
    <property type="project" value="UniProtKB-KW"/>
</dbReference>
<dbReference type="AlphaFoldDB" id="A0A2I0HLZ3"/>
<dbReference type="EMBL" id="PGOL01007418">
    <property type="protein sequence ID" value="PKI32724.1"/>
    <property type="molecule type" value="Genomic_DNA"/>
</dbReference>
<evidence type="ECO:0000259" key="10">
    <source>
        <dbReference type="Pfam" id="PF05922"/>
    </source>
</evidence>
<feature type="chain" id="PRO_5014183484" evidence="8">
    <location>
        <begin position="27"/>
        <end position="455"/>
    </location>
</feature>
<comment type="caution">
    <text evidence="11">The sequence shown here is derived from an EMBL/GenBank/DDBJ whole genome shotgun (WGS) entry which is preliminary data.</text>
</comment>
<name>A0A2I0HLZ3_PUNGR</name>
<feature type="active site" description="Charge relay system" evidence="6 7">
    <location>
        <position position="372"/>
    </location>
</feature>
<protein>
    <submittedName>
        <fullName evidence="11">Uncharacterized protein</fullName>
    </submittedName>
</protein>
<dbReference type="InterPro" id="IPR010259">
    <property type="entry name" value="S8pro/Inhibitor_I9"/>
</dbReference>
<organism evidence="11 12">
    <name type="scientific">Punica granatum</name>
    <name type="common">Pomegranate</name>
    <dbReference type="NCBI Taxonomy" id="22663"/>
    <lineage>
        <taxon>Eukaryota</taxon>
        <taxon>Viridiplantae</taxon>
        <taxon>Streptophyta</taxon>
        <taxon>Embryophyta</taxon>
        <taxon>Tracheophyta</taxon>
        <taxon>Spermatophyta</taxon>
        <taxon>Magnoliopsida</taxon>
        <taxon>eudicotyledons</taxon>
        <taxon>Gunneridae</taxon>
        <taxon>Pentapetalae</taxon>
        <taxon>rosids</taxon>
        <taxon>malvids</taxon>
        <taxon>Myrtales</taxon>
        <taxon>Lythraceae</taxon>
        <taxon>Punica</taxon>
    </lineage>
</organism>
<dbReference type="SUPFAM" id="SSF52743">
    <property type="entry name" value="Subtilisin-like"/>
    <property type="match status" value="1"/>
</dbReference>
<feature type="domain" description="Inhibitor I9" evidence="10">
    <location>
        <begin position="42"/>
        <end position="100"/>
    </location>
</feature>
<dbReference type="GO" id="GO:0004252">
    <property type="term" value="F:serine-type endopeptidase activity"/>
    <property type="evidence" value="ECO:0007669"/>
    <property type="project" value="UniProtKB-UniRule"/>
</dbReference>
<gene>
    <name evidence="11" type="ORF">CRG98_046898</name>
</gene>
<evidence type="ECO:0000313" key="11">
    <source>
        <dbReference type="EMBL" id="PKI32724.1"/>
    </source>
</evidence>
<dbReference type="InterPro" id="IPR015500">
    <property type="entry name" value="Peptidase_S8_subtilisin-rel"/>
</dbReference>
<dbReference type="InterPro" id="IPR045051">
    <property type="entry name" value="SBT"/>
</dbReference>
<dbReference type="PROSITE" id="PS51892">
    <property type="entry name" value="SUBTILASE"/>
    <property type="match status" value="1"/>
</dbReference>
<keyword evidence="3 8" id="KW-0732">Signal</keyword>
<evidence type="ECO:0000256" key="1">
    <source>
        <dbReference type="ARBA" id="ARBA00011073"/>
    </source>
</evidence>
<evidence type="ECO:0000256" key="4">
    <source>
        <dbReference type="ARBA" id="ARBA00022801"/>
    </source>
</evidence>
<dbReference type="Gene3D" id="3.40.50.200">
    <property type="entry name" value="Peptidase S8/S53 domain"/>
    <property type="match status" value="2"/>
</dbReference>
<reference evidence="11 12" key="1">
    <citation type="submission" date="2017-11" db="EMBL/GenBank/DDBJ databases">
        <title>De-novo sequencing of pomegranate (Punica granatum L.) genome.</title>
        <authorList>
            <person name="Akparov Z."/>
            <person name="Amiraslanov A."/>
            <person name="Hajiyeva S."/>
            <person name="Abbasov M."/>
            <person name="Kaur K."/>
            <person name="Hamwieh A."/>
            <person name="Solovyev V."/>
            <person name="Salamov A."/>
            <person name="Braich B."/>
            <person name="Kosarev P."/>
            <person name="Mahmoud A."/>
            <person name="Hajiyev E."/>
            <person name="Babayeva S."/>
            <person name="Izzatullayeva V."/>
            <person name="Mammadov A."/>
            <person name="Mammadov A."/>
            <person name="Sharifova S."/>
            <person name="Ojaghi J."/>
            <person name="Eynullazada K."/>
            <person name="Bayramov B."/>
            <person name="Abdulazimova A."/>
            <person name="Shahmuradov I."/>
        </authorList>
    </citation>
    <scope>NUCLEOTIDE SEQUENCE [LARGE SCALE GENOMIC DNA]</scope>
    <source>
        <strain evidence="12">cv. AG2017</strain>
        <tissue evidence="11">Leaf</tissue>
    </source>
</reference>